<evidence type="ECO:0000256" key="1">
    <source>
        <dbReference type="SAM" id="MobiDB-lite"/>
    </source>
</evidence>
<reference evidence="3 4" key="1">
    <citation type="journal article" date="2024" name="Commun. Biol.">
        <title>Comparative genomic analysis of thermophilic fungi reveals convergent evolutionary adaptations and gene losses.</title>
        <authorList>
            <person name="Steindorff A.S."/>
            <person name="Aguilar-Pontes M.V."/>
            <person name="Robinson A.J."/>
            <person name="Andreopoulos B."/>
            <person name="LaButti K."/>
            <person name="Kuo A."/>
            <person name="Mondo S."/>
            <person name="Riley R."/>
            <person name="Otillar R."/>
            <person name="Haridas S."/>
            <person name="Lipzen A."/>
            <person name="Grimwood J."/>
            <person name="Schmutz J."/>
            <person name="Clum A."/>
            <person name="Reid I.D."/>
            <person name="Moisan M.C."/>
            <person name="Butler G."/>
            <person name="Nguyen T.T.M."/>
            <person name="Dewar K."/>
            <person name="Conant G."/>
            <person name="Drula E."/>
            <person name="Henrissat B."/>
            <person name="Hansel C."/>
            <person name="Singer S."/>
            <person name="Hutchinson M.I."/>
            <person name="de Vries R.P."/>
            <person name="Natvig D.O."/>
            <person name="Powell A.J."/>
            <person name="Tsang A."/>
            <person name="Grigoriev I.V."/>
        </authorList>
    </citation>
    <scope>NUCLEOTIDE SEQUENCE [LARGE SCALE GENOMIC DNA]</scope>
    <source>
        <strain evidence="3 4">CBS 494.80</strain>
    </source>
</reference>
<dbReference type="EMBL" id="JAZHXI010000004">
    <property type="protein sequence ID" value="KAL2072422.1"/>
    <property type="molecule type" value="Genomic_DNA"/>
</dbReference>
<gene>
    <name evidence="3" type="ORF">VTL71DRAFT_11765</name>
</gene>
<dbReference type="InterPro" id="IPR043837">
    <property type="entry name" value="Mtf2-like_C"/>
</dbReference>
<feature type="region of interest" description="Disordered" evidence="1">
    <location>
        <begin position="87"/>
        <end position="139"/>
    </location>
</feature>
<evidence type="ECO:0000259" key="2">
    <source>
        <dbReference type="Pfam" id="PF19189"/>
    </source>
</evidence>
<dbReference type="Proteomes" id="UP001595075">
    <property type="component" value="Unassembled WGS sequence"/>
</dbReference>
<evidence type="ECO:0000313" key="3">
    <source>
        <dbReference type="EMBL" id="KAL2072422.1"/>
    </source>
</evidence>
<proteinExistence type="predicted"/>
<dbReference type="PANTHER" id="PTHR39468:SF1">
    <property type="entry name" value="MTF2-LIKE C-TERMINAL DOMAIN-CONTAINING PROTEIN"/>
    <property type="match status" value="1"/>
</dbReference>
<feature type="compositionally biased region" description="Polar residues" evidence="1">
    <location>
        <begin position="122"/>
        <end position="134"/>
    </location>
</feature>
<dbReference type="PANTHER" id="PTHR39468">
    <property type="entry name" value="CHROMOSOME 7, WHOLE GENOME SHOTGUN SEQUENCE"/>
    <property type="match status" value="1"/>
</dbReference>
<protein>
    <recommendedName>
        <fullName evidence="2">Mtf2-like C-terminal domain-containing protein</fullName>
    </recommendedName>
</protein>
<keyword evidence="4" id="KW-1185">Reference proteome</keyword>
<feature type="domain" description="Mtf2-like C-terminal" evidence="2">
    <location>
        <begin position="333"/>
        <end position="546"/>
    </location>
</feature>
<sequence>MLGSRAAAEAGPTAISSLSTSMPFLYQTKTISNWSLTGATLMHRPRYCNAILRRHYSEFRISRVRAGSPQYPRTRSTNILGHEAPAAKGWYPNAQKTSGAGSEGTRAVEGSQTQGKPPPTASRANSQAFPTSWSLEPGEWGIEPDQTSLTMESNESKLDDGMDFVDELGIDDEPSMIVAQPAEAPPEEIQDLTRKHGARDSTITDTERTAFQKIFSDIFNRSNRSSVSLNDNSELDNDPFEMDTEPRDLQKAKDNLGNILSSAMQRQPTSRKAMEEALEKYPEPLRAAAATAMGYIEDEMEFERTLPKQSAMVGMKELEALRAPERLRVEGLMNAARSDFELLEVMEKEVFSLIPKLGLSDGSEQDAKPWPILPGTNKKKKGWKKAERAQKSAKKLAAEPQTEPLIEQEIPDVTIGATSEPPNDGISPLALYGPLYPSYLLLGLRLFDRSFAKPSPLSLSLLPKIKSLGYISRILGGSTQFYNELLRIYRYRHDNFRGMVELLEEMEYAAVEFDEETFKIVGDLRDLQLAIHRGEKGKTLKALWSMPDFVPNGFSRWRDKIYNSIVAREDKARDHLQFPGQNRPRIL</sequence>
<dbReference type="Pfam" id="PF19189">
    <property type="entry name" value="Mtf2"/>
    <property type="match status" value="1"/>
</dbReference>
<evidence type="ECO:0000313" key="4">
    <source>
        <dbReference type="Proteomes" id="UP001595075"/>
    </source>
</evidence>
<comment type="caution">
    <text evidence="3">The sequence shown here is derived from an EMBL/GenBank/DDBJ whole genome shotgun (WGS) entry which is preliminary data.</text>
</comment>
<name>A0ABR4CS69_9HELO</name>
<organism evidence="3 4">
    <name type="scientific">Oculimacula yallundae</name>
    <dbReference type="NCBI Taxonomy" id="86028"/>
    <lineage>
        <taxon>Eukaryota</taxon>
        <taxon>Fungi</taxon>
        <taxon>Dikarya</taxon>
        <taxon>Ascomycota</taxon>
        <taxon>Pezizomycotina</taxon>
        <taxon>Leotiomycetes</taxon>
        <taxon>Helotiales</taxon>
        <taxon>Ploettnerulaceae</taxon>
        <taxon>Oculimacula</taxon>
    </lineage>
</organism>
<accession>A0ABR4CS69</accession>
<dbReference type="InterPro" id="IPR040009">
    <property type="entry name" value="Mtf2/C5D6.12-like"/>
</dbReference>
<feature type="region of interest" description="Disordered" evidence="1">
    <location>
        <begin position="362"/>
        <end position="401"/>
    </location>
</feature>